<feature type="compositionally biased region" description="Acidic residues" evidence="1">
    <location>
        <begin position="285"/>
        <end position="295"/>
    </location>
</feature>
<accession>A0A838A9H6</accession>
<comment type="caution">
    <text evidence="2">The sequence shown here is derived from an EMBL/GenBank/DDBJ whole genome shotgun (WGS) entry which is preliminary data.</text>
</comment>
<gene>
    <name evidence="2" type="ORF">H0B56_07385</name>
</gene>
<protein>
    <recommendedName>
        <fullName evidence="4">Lipoprotein</fullName>
    </recommendedName>
</protein>
<dbReference type="AlphaFoldDB" id="A0A838A9H6"/>
<dbReference type="RefSeq" id="WP_180892161.1">
    <property type="nucleotide sequence ID" value="NZ_JACCKD010000002.1"/>
</dbReference>
<evidence type="ECO:0000313" key="3">
    <source>
        <dbReference type="Proteomes" id="UP000582974"/>
    </source>
</evidence>
<feature type="region of interest" description="Disordered" evidence="1">
    <location>
        <begin position="262"/>
        <end position="295"/>
    </location>
</feature>
<feature type="compositionally biased region" description="Acidic residues" evidence="1">
    <location>
        <begin position="262"/>
        <end position="273"/>
    </location>
</feature>
<dbReference type="Gene3D" id="2.50.20.20">
    <property type="match status" value="1"/>
</dbReference>
<evidence type="ECO:0000313" key="2">
    <source>
        <dbReference type="EMBL" id="MBA0125361.1"/>
    </source>
</evidence>
<name>A0A838A9H6_9PSEU</name>
<dbReference type="InterPro" id="IPR029046">
    <property type="entry name" value="LolA/LolB/LppX"/>
</dbReference>
<sequence>MRKPLVTTGAVACAVVLGACDGGAVGQGSAAFTDVQALAGAASESTAEHNSASFTMNMDMGMMAMEASGEGRFEGADTAMAMTMNAMDMDFEVRLIDETMYMKMPDMPEEMGSGPGMRADPDKPWIEMPLGDSPMMDEALLEQNDPRHMIELLQESGEITDTDEDAELDGEPVTYYAIDVDAEQLVERYAADLSGELGDEMSGVELGTLPIELWMNGDDLPVKFVADMGPFMQAMAEQHGEDVPPEMAEASMTMTYSDWGEPVEIEAPPEDQVGEMPQPSTGDAENFEDLEEFEE</sequence>
<reference evidence="2 3" key="1">
    <citation type="submission" date="2020-07" db="EMBL/GenBank/DDBJ databases">
        <title>Genome of Haloechinothrix sp.</title>
        <authorList>
            <person name="Tang S.-K."/>
            <person name="Yang L."/>
            <person name="Zhu W.-Y."/>
        </authorList>
    </citation>
    <scope>NUCLEOTIDE SEQUENCE [LARGE SCALE GENOMIC DNA]</scope>
    <source>
        <strain evidence="2 3">YIM 98757</strain>
    </source>
</reference>
<dbReference type="PROSITE" id="PS51257">
    <property type="entry name" value="PROKAR_LIPOPROTEIN"/>
    <property type="match status" value="1"/>
</dbReference>
<proteinExistence type="predicted"/>
<keyword evidence="3" id="KW-1185">Reference proteome</keyword>
<evidence type="ECO:0000256" key="1">
    <source>
        <dbReference type="SAM" id="MobiDB-lite"/>
    </source>
</evidence>
<dbReference type="Proteomes" id="UP000582974">
    <property type="component" value="Unassembled WGS sequence"/>
</dbReference>
<dbReference type="SUPFAM" id="SSF89392">
    <property type="entry name" value="Prokaryotic lipoproteins and lipoprotein localization factors"/>
    <property type="match status" value="1"/>
</dbReference>
<evidence type="ECO:0008006" key="4">
    <source>
        <dbReference type="Google" id="ProtNLM"/>
    </source>
</evidence>
<organism evidence="2 3">
    <name type="scientific">Haloechinothrix aidingensis</name>
    <dbReference type="NCBI Taxonomy" id="2752311"/>
    <lineage>
        <taxon>Bacteria</taxon>
        <taxon>Bacillati</taxon>
        <taxon>Actinomycetota</taxon>
        <taxon>Actinomycetes</taxon>
        <taxon>Pseudonocardiales</taxon>
        <taxon>Pseudonocardiaceae</taxon>
        <taxon>Haloechinothrix</taxon>
    </lineage>
</organism>
<dbReference type="EMBL" id="JACCKD010000002">
    <property type="protein sequence ID" value="MBA0125361.1"/>
    <property type="molecule type" value="Genomic_DNA"/>
</dbReference>